<dbReference type="RefSeq" id="XP_024081358.1">
    <property type="nucleotide sequence ID" value="XM_024225590.1"/>
</dbReference>
<keyword evidence="4 9" id="KW-0812">Transmembrane</keyword>
<evidence type="ECO:0000256" key="6">
    <source>
        <dbReference type="ARBA" id="ARBA00023136"/>
    </source>
</evidence>
<keyword evidence="5 9" id="KW-1133">Transmembrane helix</keyword>
<comment type="subcellular location">
    <subcellularLocation>
        <location evidence="1">Cell membrane</location>
        <topology evidence="1">Multi-pass membrane protein</topology>
    </subcellularLocation>
</comment>
<comment type="similarity">
    <text evidence="2">Belongs to the glutamate-gated ion channel (TC 1.A.10.1) family.</text>
</comment>
<protein>
    <recommendedName>
        <fullName evidence="10">Ionotropic glutamate receptor C-terminal domain-containing protein</fullName>
    </recommendedName>
</protein>
<organism evidence="11 12">
    <name type="scientific">Cimex lectularius</name>
    <name type="common">Bed bug</name>
    <name type="synonym">Acanthia lectularia</name>
    <dbReference type="NCBI Taxonomy" id="79782"/>
    <lineage>
        <taxon>Eukaryota</taxon>
        <taxon>Metazoa</taxon>
        <taxon>Ecdysozoa</taxon>
        <taxon>Arthropoda</taxon>
        <taxon>Hexapoda</taxon>
        <taxon>Insecta</taxon>
        <taxon>Pterygota</taxon>
        <taxon>Neoptera</taxon>
        <taxon>Paraneoptera</taxon>
        <taxon>Hemiptera</taxon>
        <taxon>Heteroptera</taxon>
        <taxon>Panheteroptera</taxon>
        <taxon>Cimicomorpha</taxon>
        <taxon>Cimicidae</taxon>
        <taxon>Cimex</taxon>
    </lineage>
</organism>
<evidence type="ECO:0000256" key="2">
    <source>
        <dbReference type="ARBA" id="ARBA00008685"/>
    </source>
</evidence>
<accession>A0A8I6SFZ2</accession>
<feature type="domain" description="Ionotropic glutamate receptor C-terminal" evidence="10">
    <location>
        <begin position="296"/>
        <end position="474"/>
    </location>
</feature>
<dbReference type="GO" id="GO:0050906">
    <property type="term" value="P:detection of stimulus involved in sensory perception"/>
    <property type="evidence" value="ECO:0007669"/>
    <property type="project" value="UniProtKB-ARBA"/>
</dbReference>
<name>A0A8I6SFZ2_CIMLE</name>
<evidence type="ECO:0000256" key="3">
    <source>
        <dbReference type="ARBA" id="ARBA00022475"/>
    </source>
</evidence>
<dbReference type="OrthoDB" id="8189637at2759"/>
<dbReference type="EnsemblMetazoa" id="XM_024225590.1">
    <property type="protein sequence ID" value="XP_024081358.1"/>
    <property type="gene ID" value="LOC106661288"/>
</dbReference>
<dbReference type="KEGG" id="clec:106661288"/>
<dbReference type="GeneID" id="106661288"/>
<dbReference type="Gene3D" id="1.10.287.70">
    <property type="match status" value="1"/>
</dbReference>
<dbReference type="Proteomes" id="UP000494040">
    <property type="component" value="Unassembled WGS sequence"/>
</dbReference>
<reference evidence="11" key="1">
    <citation type="submission" date="2022-01" db="UniProtKB">
        <authorList>
            <consortium name="EnsemblMetazoa"/>
        </authorList>
    </citation>
    <scope>IDENTIFICATION</scope>
</reference>
<dbReference type="PANTHER" id="PTHR42643:SF30">
    <property type="entry name" value="IONOTROPIC RECEPTOR 40A-RELATED"/>
    <property type="match status" value="1"/>
</dbReference>
<evidence type="ECO:0000256" key="4">
    <source>
        <dbReference type="ARBA" id="ARBA00022692"/>
    </source>
</evidence>
<evidence type="ECO:0000313" key="12">
    <source>
        <dbReference type="Proteomes" id="UP000494040"/>
    </source>
</evidence>
<dbReference type="AlphaFoldDB" id="A0A8I6SFZ2"/>
<dbReference type="InterPro" id="IPR052192">
    <property type="entry name" value="Insect_Ionotropic_Sensory_Rcpt"/>
</dbReference>
<dbReference type="Pfam" id="PF00060">
    <property type="entry name" value="Lig_chan"/>
    <property type="match status" value="1"/>
</dbReference>
<evidence type="ECO:0000259" key="10">
    <source>
        <dbReference type="Pfam" id="PF00060"/>
    </source>
</evidence>
<feature type="transmembrane region" description="Helical" evidence="9">
    <location>
        <begin position="295"/>
        <end position="315"/>
    </location>
</feature>
<evidence type="ECO:0000256" key="7">
    <source>
        <dbReference type="ARBA" id="ARBA00023170"/>
    </source>
</evidence>
<dbReference type="PANTHER" id="PTHR42643">
    <property type="entry name" value="IONOTROPIC RECEPTOR 20A-RELATED"/>
    <property type="match status" value="1"/>
</dbReference>
<dbReference type="GO" id="GO:0015276">
    <property type="term" value="F:ligand-gated monoatomic ion channel activity"/>
    <property type="evidence" value="ECO:0007669"/>
    <property type="project" value="InterPro"/>
</dbReference>
<keyword evidence="6 9" id="KW-0472">Membrane</keyword>
<feature type="transmembrane region" description="Helical" evidence="9">
    <location>
        <begin position="359"/>
        <end position="381"/>
    </location>
</feature>
<sequence length="588" mass="67226">MYKNTGTVNGFVCSLKDGKDLLKTALEGNNSKLTVSSMLRANEDWLNVFQSKHHPVGTFFDFRCSQHKKIFLEISQGLMLNASNIILIYEPTVEIAFSYLEHVDIPFDSEVAVLGKGKIYDLYKIHVLSPLIMNSIGFWDEYKLTMKEKLPRNDLKGHRIKGSIVLTNLQLKKEIDAEKQILNFTLDPQLDVLSRFGFTVHKQLEKLYNFRIIFNTTHDWGYYRKTLGHFDPGTMFRAIELGEADLGLSCSRIFSERLSISFFIPPLKKFRTCFVFKHPSTLAAYSAFAMPFTMGSWACTFCMILLAGLILRLIRNFKIKDNPPNDASFSASILLIIGTMCQQGLYVDSLRLSTRVLSIFLELMSLLIYSFYGAELVGFLLTPLPKNINSIDKLIDSPIKLYAENLSYHRTHFTGNISEKVTKAYEKALKGPTPDKDNFINLTTGIEMVQKGGTALYGQESNLYTVIEKSFSTSEKCALSEIEMLLLWTTTVIRKKSPFRELTYKGIMIVRESGILLREDLKWHHQRPHCLGKEGSDAVTYEATLVAQILFVIGVMLAIIFYLFEKQIEKRKNKNRALEILEFQCMYI</sequence>
<evidence type="ECO:0000256" key="5">
    <source>
        <dbReference type="ARBA" id="ARBA00022989"/>
    </source>
</evidence>
<dbReference type="InterPro" id="IPR001320">
    <property type="entry name" value="Iontro_rcpt_C"/>
</dbReference>
<dbReference type="OMA" id="HITQKAR"/>
<evidence type="ECO:0000256" key="9">
    <source>
        <dbReference type="SAM" id="Phobius"/>
    </source>
</evidence>
<dbReference type="SUPFAM" id="SSF53850">
    <property type="entry name" value="Periplasmic binding protein-like II"/>
    <property type="match status" value="1"/>
</dbReference>
<feature type="transmembrane region" description="Helical" evidence="9">
    <location>
        <begin position="545"/>
        <end position="564"/>
    </location>
</feature>
<evidence type="ECO:0000256" key="8">
    <source>
        <dbReference type="ARBA" id="ARBA00023180"/>
    </source>
</evidence>
<keyword evidence="12" id="KW-1185">Reference proteome</keyword>
<dbReference type="GO" id="GO:0005886">
    <property type="term" value="C:plasma membrane"/>
    <property type="evidence" value="ECO:0007669"/>
    <property type="project" value="UniProtKB-SubCell"/>
</dbReference>
<proteinExistence type="inferred from homology"/>
<keyword evidence="3" id="KW-1003">Cell membrane</keyword>
<evidence type="ECO:0000256" key="1">
    <source>
        <dbReference type="ARBA" id="ARBA00004651"/>
    </source>
</evidence>
<keyword evidence="7" id="KW-0675">Receptor</keyword>
<keyword evidence="8" id="KW-0325">Glycoprotein</keyword>
<evidence type="ECO:0000313" key="11">
    <source>
        <dbReference type="EnsemblMetazoa" id="XP_024081358.1"/>
    </source>
</evidence>